<keyword evidence="1" id="KW-0472">Membrane</keyword>
<dbReference type="OrthoDB" id="9767863at2"/>
<dbReference type="InterPro" id="IPR050879">
    <property type="entry name" value="Acyltransferase_3"/>
</dbReference>
<feature type="transmembrane region" description="Helical" evidence="1">
    <location>
        <begin position="240"/>
        <end position="258"/>
    </location>
</feature>
<dbReference type="Pfam" id="PF01757">
    <property type="entry name" value="Acyl_transf_3"/>
    <property type="match status" value="1"/>
</dbReference>
<feature type="transmembrane region" description="Helical" evidence="1">
    <location>
        <begin position="183"/>
        <end position="202"/>
    </location>
</feature>
<feature type="transmembrane region" description="Helical" evidence="1">
    <location>
        <begin position="82"/>
        <end position="104"/>
    </location>
</feature>
<keyword evidence="1" id="KW-0812">Transmembrane</keyword>
<dbReference type="PANTHER" id="PTHR23028">
    <property type="entry name" value="ACETYLTRANSFERASE"/>
    <property type="match status" value="1"/>
</dbReference>
<dbReference type="GO" id="GO:0016747">
    <property type="term" value="F:acyltransferase activity, transferring groups other than amino-acyl groups"/>
    <property type="evidence" value="ECO:0007669"/>
    <property type="project" value="InterPro"/>
</dbReference>
<proteinExistence type="predicted"/>
<feature type="transmembrane region" description="Helical" evidence="1">
    <location>
        <begin position="211"/>
        <end position="228"/>
    </location>
</feature>
<evidence type="ECO:0000313" key="3">
    <source>
        <dbReference type="EMBL" id="SDL85247.1"/>
    </source>
</evidence>
<protein>
    <submittedName>
        <fullName evidence="3">Peptidoglycan/LPS O-acetylase OafA/YrhL, contains acyltransferase and SGNH-hydrolase domains</fullName>
    </submittedName>
</protein>
<dbReference type="Proteomes" id="UP000198654">
    <property type="component" value="Unassembled WGS sequence"/>
</dbReference>
<name>A0A1G9NGN6_9GAMM</name>
<dbReference type="EMBL" id="FNGI01000008">
    <property type="protein sequence ID" value="SDL85247.1"/>
    <property type="molecule type" value="Genomic_DNA"/>
</dbReference>
<keyword evidence="4" id="KW-1185">Reference proteome</keyword>
<feature type="domain" description="Acyltransferase 3" evidence="2">
    <location>
        <begin position="4"/>
        <end position="307"/>
    </location>
</feature>
<evidence type="ECO:0000313" key="4">
    <source>
        <dbReference type="Proteomes" id="UP000198654"/>
    </source>
</evidence>
<organism evidence="3 4">
    <name type="scientific">Modicisalibacter muralis</name>
    <dbReference type="NCBI Taxonomy" id="119000"/>
    <lineage>
        <taxon>Bacteria</taxon>
        <taxon>Pseudomonadati</taxon>
        <taxon>Pseudomonadota</taxon>
        <taxon>Gammaproteobacteria</taxon>
        <taxon>Oceanospirillales</taxon>
        <taxon>Halomonadaceae</taxon>
        <taxon>Modicisalibacter</taxon>
    </lineage>
</organism>
<dbReference type="GO" id="GO:0016020">
    <property type="term" value="C:membrane"/>
    <property type="evidence" value="ECO:0007669"/>
    <property type="project" value="TreeGrafter"/>
</dbReference>
<feature type="transmembrane region" description="Helical" evidence="1">
    <location>
        <begin position="7"/>
        <end position="26"/>
    </location>
</feature>
<dbReference type="GO" id="GO:0000271">
    <property type="term" value="P:polysaccharide biosynthetic process"/>
    <property type="evidence" value="ECO:0007669"/>
    <property type="project" value="TreeGrafter"/>
</dbReference>
<feature type="transmembrane region" description="Helical" evidence="1">
    <location>
        <begin position="38"/>
        <end position="61"/>
    </location>
</feature>
<accession>A0A1G9NGN6</accession>
<dbReference type="PANTHER" id="PTHR23028:SF131">
    <property type="entry name" value="BLR2367 PROTEIN"/>
    <property type="match status" value="1"/>
</dbReference>
<sequence length="335" mass="37863">MLFSIQALRAFAAWIVVFHHFIQVFFNFETHNTFEYLLATRGQVGVDIFFILSGFVIYVSTATREPSTGEFLLHRAARIVPAYWVHTLVTAAIIFTTSDVMPVYQTDLPSLLLSLAFIPNETPAGYGYYPTLPVGWTLNFEMLFYLVFALSLLVKHRLRLWLVAFILIVINGWLAHRPILSEFYANPILYEFLLGTGVAVVYRRGWLSRGGMMPAILAVAAFVVLMQFDNPQGPLRFVAWGLPSAVLIAACIALEPHFNGNHACKLLGDWSYSTYLVHVIVLWTAHYALGEALGLAPYLVLALCLPLIGLLSWFSYEYLEKRLSRHIKRRLTALA</sequence>
<dbReference type="AlphaFoldDB" id="A0A1G9NGN6"/>
<dbReference type="InterPro" id="IPR002656">
    <property type="entry name" value="Acyl_transf_3_dom"/>
</dbReference>
<keyword evidence="3" id="KW-0012">Acyltransferase</keyword>
<feature type="transmembrane region" description="Helical" evidence="1">
    <location>
        <begin position="295"/>
        <end position="319"/>
    </location>
</feature>
<keyword evidence="1" id="KW-1133">Transmembrane helix</keyword>
<keyword evidence="3" id="KW-0378">Hydrolase</keyword>
<evidence type="ECO:0000256" key="1">
    <source>
        <dbReference type="SAM" id="Phobius"/>
    </source>
</evidence>
<dbReference type="RefSeq" id="WP_089729427.1">
    <property type="nucleotide sequence ID" value="NZ_FNGI01000008.1"/>
</dbReference>
<feature type="transmembrane region" description="Helical" evidence="1">
    <location>
        <begin position="160"/>
        <end position="177"/>
    </location>
</feature>
<keyword evidence="3" id="KW-0808">Transferase</keyword>
<dbReference type="STRING" id="119000.SAMN05661010_02689"/>
<feature type="transmembrane region" description="Helical" evidence="1">
    <location>
        <begin position="134"/>
        <end position="153"/>
    </location>
</feature>
<evidence type="ECO:0000259" key="2">
    <source>
        <dbReference type="Pfam" id="PF01757"/>
    </source>
</evidence>
<gene>
    <name evidence="3" type="ORF">SAMN05661010_02689</name>
</gene>
<dbReference type="GO" id="GO:0016787">
    <property type="term" value="F:hydrolase activity"/>
    <property type="evidence" value="ECO:0007669"/>
    <property type="project" value="UniProtKB-KW"/>
</dbReference>
<reference evidence="3 4" key="1">
    <citation type="submission" date="2016-10" db="EMBL/GenBank/DDBJ databases">
        <authorList>
            <person name="de Groot N.N."/>
        </authorList>
    </citation>
    <scope>NUCLEOTIDE SEQUENCE [LARGE SCALE GENOMIC DNA]</scope>
    <source>
        <strain evidence="3 4">DSM 14789</strain>
    </source>
</reference>
<feature type="transmembrane region" description="Helical" evidence="1">
    <location>
        <begin position="270"/>
        <end position="289"/>
    </location>
</feature>